<evidence type="ECO:0000313" key="3">
    <source>
        <dbReference type="Proteomes" id="UP000199184"/>
    </source>
</evidence>
<reference evidence="3" key="1">
    <citation type="submission" date="2016-08" db="EMBL/GenBank/DDBJ databases">
        <authorList>
            <person name="Varghese N."/>
            <person name="Submissions Spin"/>
        </authorList>
    </citation>
    <scope>NUCLEOTIDE SEQUENCE [LARGE SCALE GENOMIC DNA]</scope>
    <source>
        <strain evidence="3">ERR11</strain>
    </source>
</reference>
<keyword evidence="1" id="KW-0472">Membrane</keyword>
<gene>
    <name evidence="2" type="ORF">GA0061098_1014150</name>
</gene>
<keyword evidence="1" id="KW-0812">Transmembrane</keyword>
<dbReference type="EMBL" id="FMAI01000014">
    <property type="protein sequence ID" value="SCB50422.1"/>
    <property type="molecule type" value="Genomic_DNA"/>
</dbReference>
<accession>A0A1C3XDS5</accession>
<feature type="transmembrane region" description="Helical" evidence="1">
    <location>
        <begin position="12"/>
        <end position="34"/>
    </location>
</feature>
<organism evidence="2 3">
    <name type="scientific">Bradyrhizobium shewense</name>
    <dbReference type="NCBI Taxonomy" id="1761772"/>
    <lineage>
        <taxon>Bacteria</taxon>
        <taxon>Pseudomonadati</taxon>
        <taxon>Pseudomonadota</taxon>
        <taxon>Alphaproteobacteria</taxon>
        <taxon>Hyphomicrobiales</taxon>
        <taxon>Nitrobacteraceae</taxon>
        <taxon>Bradyrhizobium</taxon>
    </lineage>
</organism>
<protein>
    <submittedName>
        <fullName evidence="2">Quinoprotein glucose dehydrogenase</fullName>
    </submittedName>
</protein>
<feature type="transmembrane region" description="Helical" evidence="1">
    <location>
        <begin position="40"/>
        <end position="63"/>
    </location>
</feature>
<proteinExistence type="predicted"/>
<keyword evidence="1" id="KW-1133">Transmembrane helix</keyword>
<feature type="transmembrane region" description="Helical" evidence="1">
    <location>
        <begin position="75"/>
        <end position="93"/>
    </location>
</feature>
<dbReference type="Proteomes" id="UP000199184">
    <property type="component" value="Unassembled WGS sequence"/>
</dbReference>
<dbReference type="AlphaFoldDB" id="A0A1C3XDS5"/>
<sequence>MPASRSSSRAGCSRAGALWVYAALLLGTLAWAVWEAGLDFWSLALRGDVLAPLGVWLLLPFIAGRLIPQMRTARWALGLVLIVAADVLAFSLARDRHDLAGTIADAGAVASSEAAPPIAGGDWTGYGGSGFTARYSALAR</sequence>
<keyword evidence="3" id="KW-1185">Reference proteome</keyword>
<evidence type="ECO:0000313" key="2">
    <source>
        <dbReference type="EMBL" id="SCB50422.1"/>
    </source>
</evidence>
<name>A0A1C3XDS5_9BRAD</name>
<evidence type="ECO:0000256" key="1">
    <source>
        <dbReference type="SAM" id="Phobius"/>
    </source>
</evidence>